<evidence type="ECO:0000313" key="6">
    <source>
        <dbReference type="EMBL" id="XCB23170.1"/>
    </source>
</evidence>
<proteinExistence type="predicted"/>
<sequence length="322" mass="35092">MERPTMTMLRIGDWSVNPASSQISRDGETARVEVRTMRLLLCLAEHAGKVVSIDDLLNQVWPEVTVSPDSVYQAVASLRRLLGDDPKQPTYIATVPRLGYRMVATVSPWANETDEPIAQSTAQPGSSLSSNSEQPPPITTDAPPPSPRSRVGFAWAAGAALCLALIGAFLFHNKIANNHHAAPPAILPRPQKSIAVLPFLDLTEGMKEEEFADGMTEELIDKLSKIPDLQVPAPTASFYFKGKQISVADIAKTLGVAYVLDGSVRKSGVRLRVAARLVRADNGYVVWSETYDRPFDDILMVQDDIAGEVTKALRASTEFKAR</sequence>
<feature type="transmembrane region" description="Helical" evidence="4">
    <location>
        <begin position="153"/>
        <end position="171"/>
    </location>
</feature>
<feature type="domain" description="OmpR/PhoB-type" evidence="5">
    <location>
        <begin position="6"/>
        <end position="104"/>
    </location>
</feature>
<accession>A0AAU7Z2N9</accession>
<dbReference type="InterPro" id="IPR016032">
    <property type="entry name" value="Sig_transdc_resp-reg_C-effctor"/>
</dbReference>
<evidence type="ECO:0000256" key="3">
    <source>
        <dbReference type="SAM" id="MobiDB-lite"/>
    </source>
</evidence>
<organism evidence="6">
    <name type="scientific">Tunturiibacter gelidiferens</name>
    <dbReference type="NCBI Taxonomy" id="3069689"/>
    <lineage>
        <taxon>Bacteria</taxon>
        <taxon>Pseudomonadati</taxon>
        <taxon>Acidobacteriota</taxon>
        <taxon>Terriglobia</taxon>
        <taxon>Terriglobales</taxon>
        <taxon>Acidobacteriaceae</taxon>
        <taxon>Tunturiibacter</taxon>
    </lineage>
</organism>
<reference evidence="6" key="2">
    <citation type="journal article" date="2024" name="Environ. Microbiol.">
        <title>Genome analysis and description of Tunturibacter gen. nov. expands the diversity of Terriglobia in tundra soils.</title>
        <authorList>
            <person name="Messyasz A."/>
            <person name="Mannisto M.K."/>
            <person name="Kerkhof L.J."/>
            <person name="Haggblom M.M."/>
        </authorList>
    </citation>
    <scope>NUCLEOTIDE SEQUENCE</scope>
    <source>
        <strain evidence="6">M8UP39</strain>
    </source>
</reference>
<gene>
    <name evidence="6" type="ORF">RBB81_04395</name>
</gene>
<name>A0AAU7Z2N9_9BACT</name>
<dbReference type="InterPro" id="IPR001867">
    <property type="entry name" value="OmpR/PhoB-type_DNA-bd"/>
</dbReference>
<dbReference type="Gene3D" id="3.40.50.10070">
    <property type="entry name" value="TolB, N-terminal domain"/>
    <property type="match status" value="1"/>
</dbReference>
<keyword evidence="4" id="KW-1133">Transmembrane helix</keyword>
<evidence type="ECO:0000256" key="2">
    <source>
        <dbReference type="PROSITE-ProRule" id="PRU01091"/>
    </source>
</evidence>
<dbReference type="EMBL" id="CP132938">
    <property type="protein sequence ID" value="XCB23170.1"/>
    <property type="molecule type" value="Genomic_DNA"/>
</dbReference>
<protein>
    <submittedName>
        <fullName evidence="6">Winged helix-turn-helix domain-containing protein</fullName>
    </submittedName>
</protein>
<evidence type="ECO:0000256" key="4">
    <source>
        <dbReference type="SAM" id="Phobius"/>
    </source>
</evidence>
<dbReference type="RefSeq" id="WP_353072847.1">
    <property type="nucleotide sequence ID" value="NZ_CP132938.1"/>
</dbReference>
<dbReference type="Pfam" id="PF00486">
    <property type="entry name" value="Trans_reg_C"/>
    <property type="match status" value="1"/>
</dbReference>
<dbReference type="GO" id="GO:0000160">
    <property type="term" value="P:phosphorelay signal transduction system"/>
    <property type="evidence" value="ECO:0007669"/>
    <property type="project" value="InterPro"/>
</dbReference>
<feature type="DNA-binding region" description="OmpR/PhoB-type" evidence="2">
    <location>
        <begin position="6"/>
        <end position="104"/>
    </location>
</feature>
<evidence type="ECO:0000259" key="5">
    <source>
        <dbReference type="PROSITE" id="PS51755"/>
    </source>
</evidence>
<dbReference type="Gene3D" id="1.10.10.10">
    <property type="entry name" value="Winged helix-like DNA-binding domain superfamily/Winged helix DNA-binding domain"/>
    <property type="match status" value="1"/>
</dbReference>
<keyword evidence="4" id="KW-0812">Transmembrane</keyword>
<reference evidence="6" key="1">
    <citation type="submission" date="2023-08" db="EMBL/GenBank/DDBJ databases">
        <authorList>
            <person name="Messyasz A."/>
            <person name="Mannisto M.K."/>
            <person name="Kerkhof L.J."/>
            <person name="Haggblom M."/>
        </authorList>
    </citation>
    <scope>NUCLEOTIDE SEQUENCE</scope>
    <source>
        <strain evidence="6">M8UP39</strain>
    </source>
</reference>
<dbReference type="InterPro" id="IPR036388">
    <property type="entry name" value="WH-like_DNA-bd_sf"/>
</dbReference>
<dbReference type="AlphaFoldDB" id="A0AAU7Z2N9"/>
<dbReference type="SMART" id="SM00862">
    <property type="entry name" value="Trans_reg_C"/>
    <property type="match status" value="1"/>
</dbReference>
<feature type="region of interest" description="Disordered" evidence="3">
    <location>
        <begin position="117"/>
        <end position="147"/>
    </location>
</feature>
<dbReference type="GO" id="GO:0003677">
    <property type="term" value="F:DNA binding"/>
    <property type="evidence" value="ECO:0007669"/>
    <property type="project" value="UniProtKB-UniRule"/>
</dbReference>
<feature type="compositionally biased region" description="Polar residues" evidence="3">
    <location>
        <begin position="118"/>
        <end position="133"/>
    </location>
</feature>
<dbReference type="KEGG" id="tgi:RBB81_04395"/>
<dbReference type="SUPFAM" id="SSF46894">
    <property type="entry name" value="C-terminal effector domain of the bipartite response regulators"/>
    <property type="match status" value="1"/>
</dbReference>
<dbReference type="CDD" id="cd00383">
    <property type="entry name" value="trans_reg_C"/>
    <property type="match status" value="1"/>
</dbReference>
<keyword evidence="1 2" id="KW-0238">DNA-binding</keyword>
<dbReference type="GO" id="GO:0006355">
    <property type="term" value="P:regulation of DNA-templated transcription"/>
    <property type="evidence" value="ECO:0007669"/>
    <property type="project" value="InterPro"/>
</dbReference>
<evidence type="ECO:0000256" key="1">
    <source>
        <dbReference type="ARBA" id="ARBA00023125"/>
    </source>
</evidence>
<dbReference type="PROSITE" id="PS51755">
    <property type="entry name" value="OMPR_PHOB"/>
    <property type="match status" value="1"/>
</dbReference>
<keyword evidence="4" id="KW-0472">Membrane</keyword>
<feature type="compositionally biased region" description="Pro residues" evidence="3">
    <location>
        <begin position="134"/>
        <end position="147"/>
    </location>
</feature>